<reference evidence="3 4" key="1">
    <citation type="submission" date="2024-04" db="EMBL/GenBank/DDBJ databases">
        <title>Genome assembly C_amara_ONT_v2.</title>
        <authorList>
            <person name="Yant L."/>
            <person name="Moore C."/>
            <person name="Slenker M."/>
        </authorList>
    </citation>
    <scope>NUCLEOTIDE SEQUENCE [LARGE SCALE GENOMIC DNA]</scope>
    <source>
        <tissue evidence="3">Leaf</tissue>
    </source>
</reference>
<dbReference type="Proteomes" id="UP001558713">
    <property type="component" value="Unassembled WGS sequence"/>
</dbReference>
<evidence type="ECO:0000313" key="3">
    <source>
        <dbReference type="EMBL" id="KAL1193949.1"/>
    </source>
</evidence>
<evidence type="ECO:0000313" key="4">
    <source>
        <dbReference type="Proteomes" id="UP001558713"/>
    </source>
</evidence>
<feature type="region of interest" description="Disordered" evidence="1">
    <location>
        <begin position="28"/>
        <end position="65"/>
    </location>
</feature>
<organism evidence="3 4">
    <name type="scientific">Cardamine amara subsp. amara</name>
    <dbReference type="NCBI Taxonomy" id="228776"/>
    <lineage>
        <taxon>Eukaryota</taxon>
        <taxon>Viridiplantae</taxon>
        <taxon>Streptophyta</taxon>
        <taxon>Embryophyta</taxon>
        <taxon>Tracheophyta</taxon>
        <taxon>Spermatophyta</taxon>
        <taxon>Magnoliopsida</taxon>
        <taxon>eudicotyledons</taxon>
        <taxon>Gunneridae</taxon>
        <taxon>Pentapetalae</taxon>
        <taxon>rosids</taxon>
        <taxon>malvids</taxon>
        <taxon>Brassicales</taxon>
        <taxon>Brassicaceae</taxon>
        <taxon>Cardamineae</taxon>
        <taxon>Cardamine</taxon>
    </lineage>
</organism>
<evidence type="ECO:0000256" key="1">
    <source>
        <dbReference type="SAM" id="MobiDB-lite"/>
    </source>
</evidence>
<protein>
    <submittedName>
        <fullName evidence="3">Uncharacterized protein</fullName>
    </submittedName>
</protein>
<keyword evidence="4" id="KW-1185">Reference proteome</keyword>
<keyword evidence="2" id="KW-0732">Signal</keyword>
<accession>A0ABD0ZRK9</accession>
<dbReference type="AlphaFoldDB" id="A0ABD0ZRK9"/>
<feature type="compositionally biased region" description="Polar residues" evidence="1">
    <location>
        <begin position="50"/>
        <end position="61"/>
    </location>
</feature>
<feature type="chain" id="PRO_5044826676" evidence="2">
    <location>
        <begin position="24"/>
        <end position="122"/>
    </location>
</feature>
<evidence type="ECO:0000256" key="2">
    <source>
        <dbReference type="SAM" id="SignalP"/>
    </source>
</evidence>
<sequence>MATKLNTIVFSIVVLHLLLSAQMHPIHLESPAPQPQPPQSQPSHHNSSQYGTTQGSLQPQGQGVAIDAQIHNTRSHVCSSATNVVASACVYLQVHMVISKSVLATTTGRLSVVDQNALDFNS</sequence>
<gene>
    <name evidence="3" type="ORF">V5N11_032067</name>
</gene>
<dbReference type="EMBL" id="JBANAX010000773">
    <property type="protein sequence ID" value="KAL1193949.1"/>
    <property type="molecule type" value="Genomic_DNA"/>
</dbReference>
<name>A0ABD0ZRK9_CARAN</name>
<proteinExistence type="predicted"/>
<comment type="caution">
    <text evidence="3">The sequence shown here is derived from an EMBL/GenBank/DDBJ whole genome shotgun (WGS) entry which is preliminary data.</text>
</comment>
<feature type="signal peptide" evidence="2">
    <location>
        <begin position="1"/>
        <end position="23"/>
    </location>
</feature>